<evidence type="ECO:0000259" key="2">
    <source>
        <dbReference type="PROSITE" id="PS50830"/>
    </source>
</evidence>
<gene>
    <name evidence="3" type="ORF">CO657_19815</name>
</gene>
<name>A0AAE5WQV0_9HYPH</name>
<keyword evidence="4" id="KW-1185">Reference proteome</keyword>
<dbReference type="SUPFAM" id="SSF50199">
    <property type="entry name" value="Staphylococcal nuclease"/>
    <property type="match status" value="1"/>
</dbReference>
<dbReference type="Gene3D" id="2.40.50.90">
    <property type="match status" value="1"/>
</dbReference>
<evidence type="ECO:0000313" key="3">
    <source>
        <dbReference type="EMBL" id="QAS80179.1"/>
    </source>
</evidence>
<dbReference type="Proteomes" id="UP000220927">
    <property type="component" value="Chromosome"/>
</dbReference>
<reference evidence="3 4" key="1">
    <citation type="submission" date="2019-01" db="EMBL/GenBank/DDBJ databases">
        <title>Genomic insights into the origins and evolution of symbiotic genes in the Phaseolus vulgaris microsymbionts.</title>
        <authorList>
            <person name="Tong W."/>
        </authorList>
    </citation>
    <scope>NUCLEOTIDE SEQUENCE [LARGE SCALE GENOMIC DNA]</scope>
    <source>
        <strain evidence="3 4">FH23</strain>
    </source>
</reference>
<dbReference type="KEGG" id="rad:CO657_19815"/>
<feature type="domain" description="TNase-like" evidence="2">
    <location>
        <begin position="29"/>
        <end position="147"/>
    </location>
</feature>
<dbReference type="RefSeq" id="WP_054182316.1">
    <property type="nucleotide sequence ID" value="NZ_CP034998.1"/>
</dbReference>
<dbReference type="EMBL" id="CP034998">
    <property type="protein sequence ID" value="QAS80179.1"/>
    <property type="molecule type" value="Genomic_DNA"/>
</dbReference>
<dbReference type="InterPro" id="IPR016071">
    <property type="entry name" value="Staphylococal_nuclease_OB-fold"/>
</dbReference>
<keyword evidence="1" id="KW-0732">Signal</keyword>
<accession>A0AAE5WQV0</accession>
<organism evidence="3 4">
    <name type="scientific">Rhizobium acidisoli</name>
    <dbReference type="NCBI Taxonomy" id="1538158"/>
    <lineage>
        <taxon>Bacteria</taxon>
        <taxon>Pseudomonadati</taxon>
        <taxon>Pseudomonadota</taxon>
        <taxon>Alphaproteobacteria</taxon>
        <taxon>Hyphomicrobiales</taxon>
        <taxon>Rhizobiaceae</taxon>
        <taxon>Rhizobium/Agrobacterium group</taxon>
        <taxon>Rhizobium</taxon>
    </lineage>
</organism>
<sequence>MKIGAFAIIIVLASSSAVCGEEITGRASVVDGDTIDINDTRIRLNGIDAPESWQKCRRADGAEYRCGAAAAFALDNFLAASRPTRCEQIDVDRYHRVVANCFRADGQNVNAWLVRTGNAVDWIRYSHGAFADEQGAAKSERLGIWRGEFDLPCEVRARKMGHRLTC</sequence>
<dbReference type="PROSITE" id="PS50830">
    <property type="entry name" value="TNASE_3"/>
    <property type="match status" value="1"/>
</dbReference>
<dbReference type="Pfam" id="PF00565">
    <property type="entry name" value="SNase"/>
    <property type="match status" value="1"/>
</dbReference>
<dbReference type="InterPro" id="IPR035437">
    <property type="entry name" value="SNase_OB-fold_sf"/>
</dbReference>
<protein>
    <submittedName>
        <fullName evidence="3">Thermonuclease family protein</fullName>
    </submittedName>
</protein>
<evidence type="ECO:0000313" key="4">
    <source>
        <dbReference type="Proteomes" id="UP000220927"/>
    </source>
</evidence>
<evidence type="ECO:0000256" key="1">
    <source>
        <dbReference type="SAM" id="SignalP"/>
    </source>
</evidence>
<dbReference type="SMART" id="SM00318">
    <property type="entry name" value="SNc"/>
    <property type="match status" value="1"/>
</dbReference>
<feature type="signal peptide" evidence="1">
    <location>
        <begin position="1"/>
        <end position="19"/>
    </location>
</feature>
<feature type="chain" id="PRO_5041998846" evidence="1">
    <location>
        <begin position="20"/>
        <end position="166"/>
    </location>
</feature>
<proteinExistence type="predicted"/>
<dbReference type="AlphaFoldDB" id="A0AAE5WQV0"/>